<protein>
    <submittedName>
        <fullName evidence="1">Uncharacterized protein</fullName>
    </submittedName>
</protein>
<organism evidence="1 2">
    <name type="scientific">Adineta steineri</name>
    <dbReference type="NCBI Taxonomy" id="433720"/>
    <lineage>
        <taxon>Eukaryota</taxon>
        <taxon>Metazoa</taxon>
        <taxon>Spiralia</taxon>
        <taxon>Gnathifera</taxon>
        <taxon>Rotifera</taxon>
        <taxon>Eurotatoria</taxon>
        <taxon>Bdelloidea</taxon>
        <taxon>Adinetida</taxon>
        <taxon>Adinetidae</taxon>
        <taxon>Adineta</taxon>
    </lineage>
</organism>
<reference evidence="1" key="1">
    <citation type="submission" date="2021-02" db="EMBL/GenBank/DDBJ databases">
        <authorList>
            <person name="Nowell W R."/>
        </authorList>
    </citation>
    <scope>NUCLEOTIDE SEQUENCE</scope>
</reference>
<dbReference type="EMBL" id="CAJOAZ010015850">
    <property type="protein sequence ID" value="CAF4297929.1"/>
    <property type="molecule type" value="Genomic_DNA"/>
</dbReference>
<name>A0A820HRZ3_9BILA</name>
<accession>A0A820HRZ3</accession>
<sequence>VDLDEALYDGILTNILVVDVHQALYDGS</sequence>
<evidence type="ECO:0000313" key="1">
    <source>
        <dbReference type="EMBL" id="CAF4297929.1"/>
    </source>
</evidence>
<dbReference type="AlphaFoldDB" id="A0A820HRZ3"/>
<dbReference type="Proteomes" id="UP000663844">
    <property type="component" value="Unassembled WGS sequence"/>
</dbReference>
<gene>
    <name evidence="1" type="ORF">OXD698_LOCUS45932</name>
</gene>
<proteinExistence type="predicted"/>
<comment type="caution">
    <text evidence="1">The sequence shown here is derived from an EMBL/GenBank/DDBJ whole genome shotgun (WGS) entry which is preliminary data.</text>
</comment>
<feature type="non-terminal residue" evidence="1">
    <location>
        <position position="1"/>
    </location>
</feature>
<evidence type="ECO:0000313" key="2">
    <source>
        <dbReference type="Proteomes" id="UP000663844"/>
    </source>
</evidence>